<dbReference type="GO" id="GO:0000978">
    <property type="term" value="F:RNA polymerase II cis-regulatory region sequence-specific DNA binding"/>
    <property type="evidence" value="ECO:0007669"/>
    <property type="project" value="TreeGrafter"/>
</dbReference>
<dbReference type="Pfam" id="PF04082">
    <property type="entry name" value="Fungal_trans"/>
    <property type="match status" value="1"/>
</dbReference>
<dbReference type="InterPro" id="IPR051430">
    <property type="entry name" value="Fungal_TF_Env_Response"/>
</dbReference>
<evidence type="ECO:0000256" key="7">
    <source>
        <dbReference type="SAM" id="MobiDB-lite"/>
    </source>
</evidence>
<keyword evidence="5" id="KW-0804">Transcription</keyword>
<gene>
    <name evidence="9" type="ORF">OIDMADRAFT_49220</name>
</gene>
<dbReference type="GO" id="GO:0001228">
    <property type="term" value="F:DNA-binding transcription activator activity, RNA polymerase II-specific"/>
    <property type="evidence" value="ECO:0007669"/>
    <property type="project" value="TreeGrafter"/>
</dbReference>
<dbReference type="SMART" id="SM00906">
    <property type="entry name" value="Fungal_trans"/>
    <property type="match status" value="1"/>
</dbReference>
<feature type="region of interest" description="Disordered" evidence="7">
    <location>
        <begin position="95"/>
        <end position="134"/>
    </location>
</feature>
<evidence type="ECO:0000256" key="6">
    <source>
        <dbReference type="ARBA" id="ARBA00023242"/>
    </source>
</evidence>
<dbReference type="AlphaFoldDB" id="A0A0C3HRR3"/>
<dbReference type="InterPro" id="IPR036864">
    <property type="entry name" value="Zn2-C6_fun-type_DNA-bd_sf"/>
</dbReference>
<keyword evidence="6" id="KW-0539">Nucleus</keyword>
<feature type="compositionally biased region" description="Polar residues" evidence="7">
    <location>
        <begin position="160"/>
        <end position="169"/>
    </location>
</feature>
<dbReference type="InterPro" id="IPR007219">
    <property type="entry name" value="XnlR_reg_dom"/>
</dbReference>
<sequence>MEALKRQRSSGQRLTRKRIPLSCVACRVRKLKCNREKPCQNCVVRGESNAASCTYAEKPEGKHLAKLSPRSDSEDMRKRIDRLEKSILSVISSEGGNVPVNRVGSPSTHVTEDEQTDEDENTHQMGGQKISADTRSTHWDAILNELGAMKDAWSEEYDSSEVSGRSQASKSHRPSLLSGLTPPPKRSTVVASLPTRDAADKLIARFFSYYNPAIPARYIIHKPTFIKQYTAHWADPSRTRIIWIGLFFGIMCHALQSYGRNEIEPPEYQGTIGAMIELYRIRAAQCLLITDVTKPVRYMIEAMLVYSMTEYADESDDDMGTFLLSGYVLRLALQQGYHRDPSQHPNISVFDGEMRRRIWSCVSQHELLFSEKVGLPKGIRYSECDTTPPRNLNEDELFEDMTELPPSRPDTEQTDLSYFVTKQRVMLAYGKVIEFLHILEPQPYEEVLRLDSALRDAHESVPPHLRLISFEEMQDIPSRQIMESCMVHAFSHKAVCLLHRKYWNEVSSTKIGLNNYSRERCVGSSIALLDQQAAMHHACQPGGILSAMRWYQFAIINHDFLLAAVIICLDLMMVSQATPMTTVSNTLEKINAVKRSIAIWAEVVHCSRDAKRAVTILTNALNKVLHARDKMDVPSPTAHPSLQLLQLNSQSIVKPELPTTMMAIQPTGDTVMQEELVSSGIFFDNLVAEPNLTTNFDWDAWDQYLATQPLEYDMKLNYS</sequence>
<dbReference type="PROSITE" id="PS50048">
    <property type="entry name" value="ZN2_CY6_FUNGAL_2"/>
    <property type="match status" value="1"/>
</dbReference>
<dbReference type="EMBL" id="KN832871">
    <property type="protein sequence ID" value="KIN05705.1"/>
    <property type="molecule type" value="Genomic_DNA"/>
</dbReference>
<dbReference type="GO" id="GO:0008270">
    <property type="term" value="F:zinc ion binding"/>
    <property type="evidence" value="ECO:0007669"/>
    <property type="project" value="InterPro"/>
</dbReference>
<protein>
    <recommendedName>
        <fullName evidence="8">Zn(2)-C6 fungal-type domain-containing protein</fullName>
    </recommendedName>
</protein>
<dbReference type="HOGENOM" id="CLU_007426_5_0_1"/>
<dbReference type="OrthoDB" id="762982at2759"/>
<dbReference type="FunCoup" id="A0A0C3HRR3">
    <property type="interactions" value="140"/>
</dbReference>
<keyword evidence="1" id="KW-0479">Metal-binding</keyword>
<dbReference type="STRING" id="913774.A0A0C3HRR3"/>
<keyword evidence="4" id="KW-0238">DNA-binding</keyword>
<dbReference type="GO" id="GO:0006351">
    <property type="term" value="P:DNA-templated transcription"/>
    <property type="evidence" value="ECO:0007669"/>
    <property type="project" value="InterPro"/>
</dbReference>
<feature type="domain" description="Zn(2)-C6 fungal-type" evidence="8">
    <location>
        <begin position="22"/>
        <end position="55"/>
    </location>
</feature>
<reference evidence="10" key="2">
    <citation type="submission" date="2015-01" db="EMBL/GenBank/DDBJ databases">
        <title>Evolutionary Origins and Diversification of the Mycorrhizal Mutualists.</title>
        <authorList>
            <consortium name="DOE Joint Genome Institute"/>
            <consortium name="Mycorrhizal Genomics Consortium"/>
            <person name="Kohler A."/>
            <person name="Kuo A."/>
            <person name="Nagy L.G."/>
            <person name="Floudas D."/>
            <person name="Copeland A."/>
            <person name="Barry K.W."/>
            <person name="Cichocki N."/>
            <person name="Veneault-Fourrey C."/>
            <person name="LaButti K."/>
            <person name="Lindquist E.A."/>
            <person name="Lipzen A."/>
            <person name="Lundell T."/>
            <person name="Morin E."/>
            <person name="Murat C."/>
            <person name="Riley R."/>
            <person name="Ohm R."/>
            <person name="Sun H."/>
            <person name="Tunlid A."/>
            <person name="Henrissat B."/>
            <person name="Grigoriev I.V."/>
            <person name="Hibbett D.S."/>
            <person name="Martin F."/>
        </authorList>
    </citation>
    <scope>NUCLEOTIDE SEQUENCE [LARGE SCALE GENOMIC DNA]</scope>
    <source>
        <strain evidence="10">Zn</strain>
    </source>
</reference>
<dbReference type="Proteomes" id="UP000054321">
    <property type="component" value="Unassembled WGS sequence"/>
</dbReference>
<dbReference type="InterPro" id="IPR001138">
    <property type="entry name" value="Zn2Cys6_DnaBD"/>
</dbReference>
<evidence type="ECO:0000256" key="5">
    <source>
        <dbReference type="ARBA" id="ARBA00023163"/>
    </source>
</evidence>
<reference evidence="9 10" key="1">
    <citation type="submission" date="2014-04" db="EMBL/GenBank/DDBJ databases">
        <authorList>
            <consortium name="DOE Joint Genome Institute"/>
            <person name="Kuo A."/>
            <person name="Martino E."/>
            <person name="Perotto S."/>
            <person name="Kohler A."/>
            <person name="Nagy L.G."/>
            <person name="Floudas D."/>
            <person name="Copeland A."/>
            <person name="Barry K.W."/>
            <person name="Cichocki N."/>
            <person name="Veneault-Fourrey C."/>
            <person name="LaButti K."/>
            <person name="Lindquist E.A."/>
            <person name="Lipzen A."/>
            <person name="Lundell T."/>
            <person name="Morin E."/>
            <person name="Murat C."/>
            <person name="Sun H."/>
            <person name="Tunlid A."/>
            <person name="Henrissat B."/>
            <person name="Grigoriev I.V."/>
            <person name="Hibbett D.S."/>
            <person name="Martin F."/>
            <person name="Nordberg H.P."/>
            <person name="Cantor M.N."/>
            <person name="Hua S.X."/>
        </authorList>
    </citation>
    <scope>NUCLEOTIDE SEQUENCE [LARGE SCALE GENOMIC DNA]</scope>
    <source>
        <strain evidence="9 10">Zn</strain>
    </source>
</reference>
<evidence type="ECO:0000259" key="8">
    <source>
        <dbReference type="PROSITE" id="PS50048"/>
    </source>
</evidence>
<dbReference type="InParanoid" id="A0A0C3HRR3"/>
<keyword evidence="10" id="KW-1185">Reference proteome</keyword>
<evidence type="ECO:0000256" key="4">
    <source>
        <dbReference type="ARBA" id="ARBA00023125"/>
    </source>
</evidence>
<evidence type="ECO:0000256" key="3">
    <source>
        <dbReference type="ARBA" id="ARBA00023015"/>
    </source>
</evidence>
<proteinExistence type="predicted"/>
<dbReference type="CDD" id="cd12148">
    <property type="entry name" value="fungal_TF_MHR"/>
    <property type="match status" value="1"/>
</dbReference>
<evidence type="ECO:0000313" key="10">
    <source>
        <dbReference type="Proteomes" id="UP000054321"/>
    </source>
</evidence>
<name>A0A0C3HRR3_OIDMZ</name>
<feature type="region of interest" description="Disordered" evidence="7">
    <location>
        <begin position="160"/>
        <end position="189"/>
    </location>
</feature>
<evidence type="ECO:0000256" key="1">
    <source>
        <dbReference type="ARBA" id="ARBA00022723"/>
    </source>
</evidence>
<keyword evidence="2" id="KW-0862">Zinc</keyword>
<dbReference type="GO" id="GO:0005634">
    <property type="term" value="C:nucleus"/>
    <property type="evidence" value="ECO:0007669"/>
    <property type="project" value="TreeGrafter"/>
</dbReference>
<dbReference type="SMART" id="SM00066">
    <property type="entry name" value="GAL4"/>
    <property type="match status" value="1"/>
</dbReference>
<dbReference type="CDD" id="cd00067">
    <property type="entry name" value="GAL4"/>
    <property type="match status" value="1"/>
</dbReference>
<accession>A0A0C3HRR3</accession>
<dbReference type="PANTHER" id="PTHR31944">
    <property type="entry name" value="HEME-RESPONSIVE ZINC FINGER TRANSCRIPTION FACTOR HAP1"/>
    <property type="match status" value="1"/>
</dbReference>
<dbReference type="Pfam" id="PF00172">
    <property type="entry name" value="Zn_clus"/>
    <property type="match status" value="1"/>
</dbReference>
<keyword evidence="3" id="KW-0805">Transcription regulation</keyword>
<evidence type="ECO:0000256" key="2">
    <source>
        <dbReference type="ARBA" id="ARBA00022833"/>
    </source>
</evidence>
<dbReference type="PANTHER" id="PTHR31944:SF131">
    <property type="entry name" value="HEME-RESPONSIVE ZINC FINGER TRANSCRIPTION FACTOR HAP1"/>
    <property type="match status" value="1"/>
</dbReference>
<organism evidence="9 10">
    <name type="scientific">Oidiodendron maius (strain Zn)</name>
    <dbReference type="NCBI Taxonomy" id="913774"/>
    <lineage>
        <taxon>Eukaryota</taxon>
        <taxon>Fungi</taxon>
        <taxon>Dikarya</taxon>
        <taxon>Ascomycota</taxon>
        <taxon>Pezizomycotina</taxon>
        <taxon>Leotiomycetes</taxon>
        <taxon>Leotiomycetes incertae sedis</taxon>
        <taxon>Myxotrichaceae</taxon>
        <taxon>Oidiodendron</taxon>
    </lineage>
</organism>
<dbReference type="SUPFAM" id="SSF57701">
    <property type="entry name" value="Zn2/Cys6 DNA-binding domain"/>
    <property type="match status" value="1"/>
</dbReference>
<evidence type="ECO:0000313" key="9">
    <source>
        <dbReference type="EMBL" id="KIN05705.1"/>
    </source>
</evidence>
<dbReference type="Gene3D" id="4.10.240.10">
    <property type="entry name" value="Zn(2)-C6 fungal-type DNA-binding domain"/>
    <property type="match status" value="1"/>
</dbReference>